<keyword evidence="2" id="KW-0862">Zinc</keyword>
<proteinExistence type="predicted"/>
<dbReference type="CDD" id="cd19756">
    <property type="entry name" value="Bbox2"/>
    <property type="match status" value="1"/>
</dbReference>
<dbReference type="GeneID" id="25478707"/>
<dbReference type="SUPFAM" id="SSF57845">
    <property type="entry name" value="B-box zinc-binding domain"/>
    <property type="match status" value="1"/>
</dbReference>
<reference evidence="6" key="2">
    <citation type="submission" date="2013-10" db="EMBL/GenBank/DDBJ databases">
        <authorList>
            <person name="Aslett M."/>
        </authorList>
    </citation>
    <scope>NUCLEOTIDE SEQUENCE [LARGE SCALE GENOMIC DNA]</scope>
    <source>
        <strain evidence="6">Houghton</strain>
    </source>
</reference>
<organism evidence="6 7">
    <name type="scientific">Eimeria necatrix</name>
    <dbReference type="NCBI Taxonomy" id="51315"/>
    <lineage>
        <taxon>Eukaryota</taxon>
        <taxon>Sar</taxon>
        <taxon>Alveolata</taxon>
        <taxon>Apicomplexa</taxon>
        <taxon>Conoidasida</taxon>
        <taxon>Coccidia</taxon>
        <taxon>Eucoccidiorida</taxon>
        <taxon>Eimeriorina</taxon>
        <taxon>Eimeriidae</taxon>
        <taxon>Eimeria</taxon>
    </lineage>
</organism>
<keyword evidence="7" id="KW-1185">Reference proteome</keyword>
<evidence type="ECO:0000256" key="1">
    <source>
        <dbReference type="ARBA" id="ARBA00022723"/>
    </source>
</evidence>
<feature type="domain" description="B box-type" evidence="5">
    <location>
        <begin position="337"/>
        <end position="371"/>
    </location>
</feature>
<dbReference type="PROSITE" id="PS50119">
    <property type="entry name" value="ZF_BBOX"/>
    <property type="match status" value="2"/>
</dbReference>
<dbReference type="Proteomes" id="UP000030754">
    <property type="component" value="Unassembled WGS sequence"/>
</dbReference>
<dbReference type="PANTHER" id="PTHR31717:SF45">
    <property type="entry name" value="ZINC FINGER PROTEIN CONSTANS-LIKE 14-RELATED"/>
    <property type="match status" value="1"/>
</dbReference>
<sequence>MVVPDTGIGRMSEEHMGTVIKDSDEWSYIEYMLQLTTRTSRVKLLQVWHVASPHVMNLFERRTAKRLVVYSFVDASLLDEENTIQDVARRGFKIGPRGMKFILGNFSLQGIPLLRGESAKATDPFTLTSPELKGSVEERQRHDRSDFMEAAKSQLLSGERRVFEFFLCKVGVGHSVVMSDEKEASGERTTLPPEYDSAYLQNGDAAPTETLTVFFDDVDQNLTRGSSRNRKTEATRQLNKPITKATAGVLPRHTFRQEYVVYDASQVVPNYLVLFEVNPMEPELFAVPLCDTCQEFPASVWCPADMAKLCDACDERLHSHNKLVSRHIRVPLNEMPKPSGRCKQHAGETYEAFCTMCHAPVCRLCRPNHIHADVTGGLAARDPEGACTLIPLSVAYSGILERGRQPHLILEKRRKELRGRLEALQSLIDGARCNCRSVEQRCYCILEETMNQLRSCTEDKMGIVLCQQFELQRQMDMIEWSLDIAAYEMRWSPSRVTFLISHKWFCQICGWKAPSNFSRIQLYSTKNSTGCEEANIKALHPERQPTA</sequence>
<evidence type="ECO:0000256" key="4">
    <source>
        <dbReference type="SAM" id="Coils"/>
    </source>
</evidence>
<dbReference type="CDD" id="cd19821">
    <property type="entry name" value="Bbox1_BBX-like"/>
    <property type="match status" value="1"/>
</dbReference>
<dbReference type="EMBL" id="HG723039">
    <property type="protein sequence ID" value="CDJ64955.1"/>
    <property type="molecule type" value="Genomic_DNA"/>
</dbReference>
<accession>U6MTG3</accession>
<keyword evidence="3" id="KW-0863">Zinc-finger</keyword>
<reference evidence="6" key="1">
    <citation type="submission" date="2013-10" db="EMBL/GenBank/DDBJ databases">
        <title>Genomic analysis of the causative agents of coccidiosis in chickens.</title>
        <authorList>
            <person name="Reid A.J."/>
            <person name="Blake D."/>
            <person name="Billington K."/>
            <person name="Browne H."/>
            <person name="Dunn M."/>
            <person name="Hung S."/>
            <person name="Kawahara F."/>
            <person name="Miranda-Saavedra D."/>
            <person name="Mourier T."/>
            <person name="Nagra H."/>
            <person name="Otto T.D."/>
            <person name="Rawlings N."/>
            <person name="Sanchez A."/>
            <person name="Sanders M."/>
            <person name="Subramaniam C."/>
            <person name="Tay Y."/>
            <person name="Dear P."/>
            <person name="Doerig C."/>
            <person name="Gruber A."/>
            <person name="Parkinson J."/>
            <person name="Shirley M."/>
            <person name="Wan K.L."/>
            <person name="Berriman M."/>
            <person name="Tomley F."/>
            <person name="Pain A."/>
        </authorList>
    </citation>
    <scope>NUCLEOTIDE SEQUENCE [LARGE SCALE GENOMIC DNA]</scope>
    <source>
        <strain evidence="6">Houghton</strain>
    </source>
</reference>
<keyword evidence="1" id="KW-0479">Metal-binding</keyword>
<protein>
    <submittedName>
        <fullName evidence="6">B-box zinc finger family protein, related</fullName>
    </submittedName>
</protein>
<evidence type="ECO:0000256" key="2">
    <source>
        <dbReference type="ARBA" id="ARBA00022833"/>
    </source>
</evidence>
<dbReference type="SMART" id="SM00336">
    <property type="entry name" value="BBOX"/>
    <property type="match status" value="2"/>
</dbReference>
<dbReference type="RefSeq" id="XP_013433422.1">
    <property type="nucleotide sequence ID" value="XM_013577968.1"/>
</dbReference>
<feature type="domain" description="B box-type" evidence="5">
    <location>
        <begin position="289"/>
        <end position="332"/>
    </location>
</feature>
<dbReference type="SUPFAM" id="SSF56399">
    <property type="entry name" value="ADP-ribosylation"/>
    <property type="match status" value="1"/>
</dbReference>
<evidence type="ECO:0000259" key="5">
    <source>
        <dbReference type="PROSITE" id="PS50119"/>
    </source>
</evidence>
<evidence type="ECO:0000313" key="6">
    <source>
        <dbReference type="EMBL" id="CDJ64955.1"/>
    </source>
</evidence>
<feature type="coiled-coil region" evidence="4">
    <location>
        <begin position="407"/>
        <end position="441"/>
    </location>
</feature>
<dbReference type="OrthoDB" id="346573at2759"/>
<gene>
    <name evidence="6" type="ORF">ENH_00085800</name>
</gene>
<dbReference type="InterPro" id="IPR049808">
    <property type="entry name" value="CONSTANS-like_Bbox1"/>
</dbReference>
<dbReference type="InterPro" id="IPR000315">
    <property type="entry name" value="Znf_B-box"/>
</dbReference>
<dbReference type="PANTHER" id="PTHR31717">
    <property type="entry name" value="ZINC FINGER PROTEIN CONSTANS-LIKE 10"/>
    <property type="match status" value="1"/>
</dbReference>
<keyword evidence="4" id="KW-0175">Coiled coil</keyword>
<dbReference type="VEuPathDB" id="ToxoDB:ENH_00085800"/>
<name>U6MTG3_9EIME</name>
<dbReference type="Gene3D" id="3.30.160.60">
    <property type="entry name" value="Classic Zinc Finger"/>
    <property type="match status" value="1"/>
</dbReference>
<dbReference type="AlphaFoldDB" id="U6MTG3"/>
<evidence type="ECO:0000256" key="3">
    <source>
        <dbReference type="PROSITE-ProRule" id="PRU00024"/>
    </source>
</evidence>
<evidence type="ECO:0000313" key="7">
    <source>
        <dbReference type="Proteomes" id="UP000030754"/>
    </source>
</evidence>
<dbReference type="GO" id="GO:0008270">
    <property type="term" value="F:zinc ion binding"/>
    <property type="evidence" value="ECO:0007669"/>
    <property type="project" value="UniProtKB-KW"/>
</dbReference>
<dbReference type="Gene3D" id="3.90.228.10">
    <property type="match status" value="1"/>
</dbReference>